<keyword evidence="2" id="KW-1133">Transmembrane helix</keyword>
<evidence type="ECO:0000256" key="3">
    <source>
        <dbReference type="SAM" id="SignalP"/>
    </source>
</evidence>
<dbReference type="EMBL" id="ML996697">
    <property type="protein sequence ID" value="KAF2399672.1"/>
    <property type="molecule type" value="Genomic_DNA"/>
</dbReference>
<accession>A0A6G1HUJ5</accession>
<evidence type="ECO:0000313" key="5">
    <source>
        <dbReference type="Proteomes" id="UP000799640"/>
    </source>
</evidence>
<feature type="region of interest" description="Disordered" evidence="1">
    <location>
        <begin position="27"/>
        <end position="80"/>
    </location>
</feature>
<feature type="chain" id="PRO_5026024002" description="Secreted protein" evidence="3">
    <location>
        <begin position="17"/>
        <end position="128"/>
    </location>
</feature>
<name>A0A6G1HUJ5_9PEZI</name>
<feature type="signal peptide" evidence="3">
    <location>
        <begin position="1"/>
        <end position="16"/>
    </location>
</feature>
<sequence>MLRFWLFTTTVRLASAAELIALHKLTGHTPPSSPQQGSPRFLPDGSLTIADASQHLPHPGDRAPSYQTKSVSLPRSKYQSPAPLQTNPRYFLCPALFPFLLSILYCSVSNFFILALLRPGGRPPLPAQ</sequence>
<dbReference type="AlphaFoldDB" id="A0A6G1HUJ5"/>
<feature type="compositionally biased region" description="Polar residues" evidence="1">
    <location>
        <begin position="65"/>
        <end position="80"/>
    </location>
</feature>
<evidence type="ECO:0008006" key="6">
    <source>
        <dbReference type="Google" id="ProtNLM"/>
    </source>
</evidence>
<gene>
    <name evidence="4" type="ORF">EJ06DRAFT_61742</name>
</gene>
<keyword evidence="3" id="KW-0732">Signal</keyword>
<proteinExistence type="predicted"/>
<dbReference type="Proteomes" id="UP000799640">
    <property type="component" value="Unassembled WGS sequence"/>
</dbReference>
<evidence type="ECO:0000256" key="1">
    <source>
        <dbReference type="SAM" id="MobiDB-lite"/>
    </source>
</evidence>
<reference evidence="4" key="1">
    <citation type="journal article" date="2020" name="Stud. Mycol.">
        <title>101 Dothideomycetes genomes: a test case for predicting lifestyles and emergence of pathogens.</title>
        <authorList>
            <person name="Haridas S."/>
            <person name="Albert R."/>
            <person name="Binder M."/>
            <person name="Bloem J."/>
            <person name="Labutti K."/>
            <person name="Salamov A."/>
            <person name="Andreopoulos B."/>
            <person name="Baker S."/>
            <person name="Barry K."/>
            <person name="Bills G."/>
            <person name="Bluhm B."/>
            <person name="Cannon C."/>
            <person name="Castanera R."/>
            <person name="Culley D."/>
            <person name="Daum C."/>
            <person name="Ezra D."/>
            <person name="Gonzalez J."/>
            <person name="Henrissat B."/>
            <person name="Kuo A."/>
            <person name="Liang C."/>
            <person name="Lipzen A."/>
            <person name="Lutzoni F."/>
            <person name="Magnuson J."/>
            <person name="Mondo S."/>
            <person name="Nolan M."/>
            <person name="Ohm R."/>
            <person name="Pangilinan J."/>
            <person name="Park H.-J."/>
            <person name="Ramirez L."/>
            <person name="Alfaro M."/>
            <person name="Sun H."/>
            <person name="Tritt A."/>
            <person name="Yoshinaga Y."/>
            <person name="Zwiers L.-H."/>
            <person name="Turgeon B."/>
            <person name="Goodwin S."/>
            <person name="Spatafora J."/>
            <person name="Crous P."/>
            <person name="Grigoriev I."/>
        </authorList>
    </citation>
    <scope>NUCLEOTIDE SEQUENCE</scope>
    <source>
        <strain evidence="4">CBS 262.69</strain>
    </source>
</reference>
<evidence type="ECO:0000313" key="4">
    <source>
        <dbReference type="EMBL" id="KAF2399672.1"/>
    </source>
</evidence>
<keyword evidence="2" id="KW-0472">Membrane</keyword>
<keyword evidence="2" id="KW-0812">Transmembrane</keyword>
<protein>
    <recommendedName>
        <fullName evidence="6">Secreted protein</fullName>
    </recommendedName>
</protein>
<evidence type="ECO:0000256" key="2">
    <source>
        <dbReference type="SAM" id="Phobius"/>
    </source>
</evidence>
<organism evidence="4 5">
    <name type="scientific">Trichodelitschia bisporula</name>
    <dbReference type="NCBI Taxonomy" id="703511"/>
    <lineage>
        <taxon>Eukaryota</taxon>
        <taxon>Fungi</taxon>
        <taxon>Dikarya</taxon>
        <taxon>Ascomycota</taxon>
        <taxon>Pezizomycotina</taxon>
        <taxon>Dothideomycetes</taxon>
        <taxon>Dothideomycetes incertae sedis</taxon>
        <taxon>Phaeotrichales</taxon>
        <taxon>Phaeotrichaceae</taxon>
        <taxon>Trichodelitschia</taxon>
    </lineage>
</organism>
<keyword evidence="5" id="KW-1185">Reference proteome</keyword>
<feature type="transmembrane region" description="Helical" evidence="2">
    <location>
        <begin position="95"/>
        <end position="117"/>
    </location>
</feature>